<evidence type="ECO:0000313" key="4">
    <source>
        <dbReference type="Proteomes" id="UP000002938"/>
    </source>
</evidence>
<accession>A0ABP2I5K4</accession>
<dbReference type="EMBL" id="ADMN01000010">
    <property type="protein sequence ID" value="EFF65112.1"/>
    <property type="molecule type" value="Genomic_DNA"/>
</dbReference>
<dbReference type="InterPro" id="IPR035413">
    <property type="entry name" value="Terminase_L_C"/>
</dbReference>
<reference evidence="3 4" key="1">
    <citation type="journal article" date="2011" name="J. Bacteriol.">
        <title>Draft Genome Sequence of Turicibacter sanguinis PC909, Isolated from Human Feces.</title>
        <authorList>
            <person name="Cuiv P.O."/>
            <person name="Klaassens E.S."/>
            <person name="Durkin A.S."/>
            <person name="Harkins D.M."/>
            <person name="Foster L."/>
            <person name="McCorrison J."/>
            <person name="Torralba M."/>
            <person name="Nelson K.E."/>
            <person name="Morrison M."/>
        </authorList>
    </citation>
    <scope>NUCLEOTIDE SEQUENCE [LARGE SCALE GENOMIC DNA]</scope>
    <source>
        <strain evidence="3 4">PC909</strain>
    </source>
</reference>
<keyword evidence="4" id="KW-1185">Reference proteome</keyword>
<feature type="domain" description="Phage terminase large subunit N-terminal" evidence="1">
    <location>
        <begin position="25"/>
        <end position="218"/>
    </location>
</feature>
<dbReference type="PANTHER" id="PTHR39184:SF1">
    <property type="entry name" value="PBSX PHAGE TERMINASE LARGE SUBUNIT"/>
    <property type="match status" value="1"/>
</dbReference>
<feature type="domain" description="Phage terminase large subunit C-terminal" evidence="2">
    <location>
        <begin position="275"/>
        <end position="399"/>
    </location>
</feature>
<dbReference type="NCBIfam" id="TIGR01547">
    <property type="entry name" value="phage_term_2"/>
    <property type="match status" value="1"/>
</dbReference>
<evidence type="ECO:0000259" key="1">
    <source>
        <dbReference type="Pfam" id="PF04466"/>
    </source>
</evidence>
<dbReference type="InterPro" id="IPR027417">
    <property type="entry name" value="P-loop_NTPase"/>
</dbReference>
<dbReference type="PANTHER" id="PTHR39184">
    <property type="match status" value="1"/>
</dbReference>
<dbReference type="InterPro" id="IPR035412">
    <property type="entry name" value="Terminase_L_N"/>
</dbReference>
<dbReference type="InterPro" id="IPR052380">
    <property type="entry name" value="Viral_DNA_packaging_terminase"/>
</dbReference>
<proteinExistence type="predicted"/>
<dbReference type="Gene3D" id="3.30.420.280">
    <property type="match status" value="1"/>
</dbReference>
<comment type="caution">
    <text evidence="3">The sequence shown here is derived from an EMBL/GenBank/DDBJ whole genome shotgun (WGS) entry which is preliminary data.</text>
</comment>
<dbReference type="Gene3D" id="3.40.50.300">
    <property type="entry name" value="P-loop containing nucleotide triphosphate hydrolases"/>
    <property type="match status" value="1"/>
</dbReference>
<dbReference type="Proteomes" id="UP000002938">
    <property type="component" value="Unassembled WGS sequence"/>
</dbReference>
<dbReference type="RefSeq" id="WP_006783385.1">
    <property type="nucleotide sequence ID" value="NZ_ADMN01000010.1"/>
</dbReference>
<protein>
    <submittedName>
        <fullName evidence="3">Phage terminase, large subunit, PBSX family</fullName>
    </submittedName>
</protein>
<dbReference type="InterPro" id="IPR006437">
    <property type="entry name" value="Phage_terminase_lsu"/>
</dbReference>
<evidence type="ECO:0000313" key="3">
    <source>
        <dbReference type="EMBL" id="EFF65112.1"/>
    </source>
</evidence>
<evidence type="ECO:0000259" key="2">
    <source>
        <dbReference type="Pfam" id="PF17288"/>
    </source>
</evidence>
<organism evidence="3 4">
    <name type="scientific">Turicibacter sanguinis PC909</name>
    <dbReference type="NCBI Taxonomy" id="702450"/>
    <lineage>
        <taxon>Bacteria</taxon>
        <taxon>Bacillati</taxon>
        <taxon>Bacillota</taxon>
        <taxon>Erysipelotrichia</taxon>
        <taxon>Erysipelotrichales</taxon>
        <taxon>Turicibacteraceae</taxon>
        <taxon>Turicibacter</taxon>
    </lineage>
</organism>
<sequence>MQINLQISKKIFSPHFYPYLFDYSHRWNIFMGGAGSGKSHFVIQKLIIKACQSKRKVCMCRRYGTTINNSIWDLTKQMLRQLKLLDQCSVNKSERSITLPNGSMIIMLGLDDEEKLLSINGVTDFFIEEIFEVPQEIVDQIDLRLRAKAPYLQIYGCFNPISPHHWLHGFCEGDKQPADLFYDRSNYKDNPFLPQSYVDSLESLKTRNPNKYRIFAEGNWGTDLDGLVFKHINFINSHDIDVNAMLKDKSWQVRCGMDIGELDPTAIAVSLFNERTQALYLIKEFYQRGATLDEMYEAIINLGIQKQKIYVDSASPQVISYLKSKGINAQPCIKGAGSVEARISYLQNLDIYVLVDSCPNAQIEFENFVYLKDKKTNVYTNKTDHTYSHLCCDALGYSICDIYSSNRVKIFDKSSLRL</sequence>
<name>A0ABP2I5K4_9FIRM</name>
<gene>
    <name evidence="3" type="ORF">CUW_0531</name>
</gene>
<dbReference type="Pfam" id="PF17288">
    <property type="entry name" value="Terminase_3C"/>
    <property type="match status" value="1"/>
</dbReference>
<dbReference type="Pfam" id="PF04466">
    <property type="entry name" value="Terminase_3"/>
    <property type="match status" value="1"/>
</dbReference>